<evidence type="ECO:0000313" key="11">
    <source>
        <dbReference type="RefSeq" id="XP_031550202.1"/>
    </source>
</evidence>
<dbReference type="KEGG" id="aten:116287656"/>
<dbReference type="InterPro" id="IPR009003">
    <property type="entry name" value="Peptidase_S1_PA"/>
</dbReference>
<dbReference type="CDD" id="cd06263">
    <property type="entry name" value="MAM"/>
    <property type="match status" value="1"/>
</dbReference>
<evidence type="ECO:0000313" key="10">
    <source>
        <dbReference type="Proteomes" id="UP000515163"/>
    </source>
</evidence>
<proteinExistence type="predicted"/>
<feature type="chain" id="PRO_5028162948" evidence="7">
    <location>
        <begin position="24"/>
        <end position="470"/>
    </location>
</feature>
<dbReference type="PANTHER" id="PTHR24264">
    <property type="entry name" value="TRYPSIN-RELATED"/>
    <property type="match status" value="1"/>
</dbReference>
<dbReference type="PANTHER" id="PTHR24264:SF54">
    <property type="entry name" value="PEPTIDASE S1 DOMAIN-CONTAINING PROTEIN"/>
    <property type="match status" value="1"/>
</dbReference>
<dbReference type="GO" id="GO:0004252">
    <property type="term" value="F:serine-type endopeptidase activity"/>
    <property type="evidence" value="ECO:0007669"/>
    <property type="project" value="InterPro"/>
</dbReference>
<feature type="domain" description="MAM" evidence="8">
    <location>
        <begin position="26"/>
        <end position="187"/>
    </location>
</feature>
<evidence type="ECO:0000256" key="3">
    <source>
        <dbReference type="ARBA" id="ARBA00022825"/>
    </source>
</evidence>
<dbReference type="PROSITE" id="PS00135">
    <property type="entry name" value="TRYPSIN_SER"/>
    <property type="match status" value="1"/>
</dbReference>
<evidence type="ECO:0000256" key="5">
    <source>
        <dbReference type="RuleBase" id="RU363034"/>
    </source>
</evidence>
<sequence length="470" mass="51537">MSLTSLLHVLLVGLSCFAIAVSAVPGDCSFDFDLCGYQQDPNDNFDWRFMTGSTASPSTGPQSDHTTGRGWYIYIETSSPRLNKEEARLISPPISNTNGNCLAFYYSMYGLNVRTLNVYTQESSGSRTLRWSLTGDRGSHHWRFAKLALPSSRSNLRIVFEGLSGTGFRGDIAIDDVKVYNAPNCAVVPQGATPQPNPQPTQPPSPPSVPSCGIKPQGTRIVGGYEAAKGAWPWQAMLLYQTASGSWKQFCGGTLITPEWVVTASHCVNDVRNVEVPYHRIRMGAHYLRKITGTEQDFDIERIYMHPDYNRYPSQHDNDIALIKLKRPAMLNKWTQPACLPTDSVQFAPGKACYISGWGHLKSGGDSPNALHQAKVPLITKAECTKPGSYDANKITDKMQCAGYPGQGGVDTCQGDSGGPLVCENNGKWYLVGVTSWGYACADPRYPGVYAKVSNLKSWVHHVIAYPNAH</sequence>
<dbReference type="AlphaFoldDB" id="A0A6P8HBZ9"/>
<evidence type="ECO:0000259" key="8">
    <source>
        <dbReference type="PROSITE" id="PS50060"/>
    </source>
</evidence>
<keyword evidence="1 5" id="KW-0645">Protease</keyword>
<keyword evidence="4" id="KW-1015">Disulfide bond</keyword>
<gene>
    <name evidence="11" type="primary">LOC116287656</name>
</gene>
<dbReference type="GO" id="GO:0005615">
    <property type="term" value="C:extracellular space"/>
    <property type="evidence" value="ECO:0007669"/>
    <property type="project" value="TreeGrafter"/>
</dbReference>
<dbReference type="InterPro" id="IPR043504">
    <property type="entry name" value="Peptidase_S1_PA_chymotrypsin"/>
</dbReference>
<dbReference type="GO" id="GO:0006508">
    <property type="term" value="P:proteolysis"/>
    <property type="evidence" value="ECO:0007669"/>
    <property type="project" value="UniProtKB-KW"/>
</dbReference>
<dbReference type="InterPro" id="IPR013320">
    <property type="entry name" value="ConA-like_dom_sf"/>
</dbReference>
<dbReference type="InterPro" id="IPR033116">
    <property type="entry name" value="TRYPSIN_SER"/>
</dbReference>
<reference evidence="11" key="1">
    <citation type="submission" date="2025-08" db="UniProtKB">
        <authorList>
            <consortium name="RefSeq"/>
        </authorList>
    </citation>
    <scope>IDENTIFICATION</scope>
    <source>
        <tissue evidence="11">Tentacle</tissue>
    </source>
</reference>
<dbReference type="PRINTS" id="PR00722">
    <property type="entry name" value="CHYMOTRYPSIN"/>
</dbReference>
<dbReference type="PROSITE" id="PS00740">
    <property type="entry name" value="MAM_1"/>
    <property type="match status" value="1"/>
</dbReference>
<evidence type="ECO:0000259" key="9">
    <source>
        <dbReference type="PROSITE" id="PS50240"/>
    </source>
</evidence>
<dbReference type="GeneID" id="116287656"/>
<dbReference type="InterPro" id="IPR018114">
    <property type="entry name" value="TRYPSIN_HIS"/>
</dbReference>
<dbReference type="PROSITE" id="PS50240">
    <property type="entry name" value="TRYPSIN_DOM"/>
    <property type="match status" value="1"/>
</dbReference>
<dbReference type="Pfam" id="PF00629">
    <property type="entry name" value="MAM"/>
    <property type="match status" value="1"/>
</dbReference>
<evidence type="ECO:0000256" key="7">
    <source>
        <dbReference type="SAM" id="SignalP"/>
    </source>
</evidence>
<dbReference type="GO" id="GO:0016020">
    <property type="term" value="C:membrane"/>
    <property type="evidence" value="ECO:0007669"/>
    <property type="project" value="InterPro"/>
</dbReference>
<keyword evidence="3 5" id="KW-0720">Serine protease</keyword>
<keyword evidence="10" id="KW-1185">Reference proteome</keyword>
<dbReference type="PROSITE" id="PS00134">
    <property type="entry name" value="TRYPSIN_HIS"/>
    <property type="match status" value="1"/>
</dbReference>
<evidence type="ECO:0000256" key="2">
    <source>
        <dbReference type="ARBA" id="ARBA00022801"/>
    </source>
</evidence>
<dbReference type="PRINTS" id="PR00020">
    <property type="entry name" value="MAMDOMAIN"/>
</dbReference>
<feature type="compositionally biased region" description="Pro residues" evidence="6">
    <location>
        <begin position="195"/>
        <end position="209"/>
    </location>
</feature>
<dbReference type="FunCoup" id="A0A6P8HBZ9">
    <property type="interactions" value="29"/>
</dbReference>
<keyword evidence="7" id="KW-0732">Signal</keyword>
<dbReference type="Gene3D" id="2.60.120.200">
    <property type="match status" value="1"/>
</dbReference>
<dbReference type="InterPro" id="IPR001314">
    <property type="entry name" value="Peptidase_S1A"/>
</dbReference>
<dbReference type="Pfam" id="PF00089">
    <property type="entry name" value="Trypsin"/>
    <property type="match status" value="1"/>
</dbReference>
<dbReference type="InterPro" id="IPR001254">
    <property type="entry name" value="Trypsin_dom"/>
</dbReference>
<dbReference type="FunFam" id="2.40.10.10:FF:000003">
    <property type="entry name" value="Transmembrane serine protease 3"/>
    <property type="match status" value="1"/>
</dbReference>
<dbReference type="CDD" id="cd00190">
    <property type="entry name" value="Tryp_SPc"/>
    <property type="match status" value="1"/>
</dbReference>
<dbReference type="RefSeq" id="XP_031550202.1">
    <property type="nucleotide sequence ID" value="XM_031694342.1"/>
</dbReference>
<feature type="signal peptide" evidence="7">
    <location>
        <begin position="1"/>
        <end position="23"/>
    </location>
</feature>
<keyword evidence="2 5" id="KW-0378">Hydrolase</keyword>
<dbReference type="Gene3D" id="2.40.10.10">
    <property type="entry name" value="Trypsin-like serine proteases"/>
    <property type="match status" value="1"/>
</dbReference>
<protein>
    <submittedName>
        <fullName evidence="11">Chymotrypsin-like elastase family member 2A</fullName>
    </submittedName>
</protein>
<evidence type="ECO:0000256" key="4">
    <source>
        <dbReference type="ARBA" id="ARBA00023157"/>
    </source>
</evidence>
<dbReference type="PROSITE" id="PS50060">
    <property type="entry name" value="MAM_2"/>
    <property type="match status" value="1"/>
</dbReference>
<dbReference type="InParanoid" id="A0A6P8HBZ9"/>
<feature type="domain" description="Peptidase S1" evidence="9">
    <location>
        <begin position="221"/>
        <end position="465"/>
    </location>
</feature>
<dbReference type="Proteomes" id="UP000515163">
    <property type="component" value="Unplaced"/>
</dbReference>
<organism evidence="10 11">
    <name type="scientific">Actinia tenebrosa</name>
    <name type="common">Australian red waratah sea anemone</name>
    <dbReference type="NCBI Taxonomy" id="6105"/>
    <lineage>
        <taxon>Eukaryota</taxon>
        <taxon>Metazoa</taxon>
        <taxon>Cnidaria</taxon>
        <taxon>Anthozoa</taxon>
        <taxon>Hexacorallia</taxon>
        <taxon>Actiniaria</taxon>
        <taxon>Actiniidae</taxon>
        <taxon>Actinia</taxon>
    </lineage>
</organism>
<dbReference type="OrthoDB" id="6021267at2759"/>
<evidence type="ECO:0000256" key="6">
    <source>
        <dbReference type="SAM" id="MobiDB-lite"/>
    </source>
</evidence>
<dbReference type="SMART" id="SM00137">
    <property type="entry name" value="MAM"/>
    <property type="match status" value="1"/>
</dbReference>
<dbReference type="InterPro" id="IPR000998">
    <property type="entry name" value="MAM_dom"/>
</dbReference>
<dbReference type="SUPFAM" id="SSF50494">
    <property type="entry name" value="Trypsin-like serine proteases"/>
    <property type="match status" value="1"/>
</dbReference>
<accession>A0A6P8HBZ9</accession>
<feature type="region of interest" description="Disordered" evidence="6">
    <location>
        <begin position="190"/>
        <end position="214"/>
    </location>
</feature>
<dbReference type="InterPro" id="IPR050127">
    <property type="entry name" value="Serine_Proteases_S1"/>
</dbReference>
<dbReference type="SMART" id="SM00020">
    <property type="entry name" value="Tryp_SPc"/>
    <property type="match status" value="1"/>
</dbReference>
<name>A0A6P8HBZ9_ACTTE</name>
<evidence type="ECO:0000256" key="1">
    <source>
        <dbReference type="ARBA" id="ARBA00022670"/>
    </source>
</evidence>
<dbReference type="SUPFAM" id="SSF49899">
    <property type="entry name" value="Concanavalin A-like lectins/glucanases"/>
    <property type="match status" value="1"/>
</dbReference>